<evidence type="ECO:0000256" key="1">
    <source>
        <dbReference type="ARBA" id="ARBA00001947"/>
    </source>
</evidence>
<dbReference type="InterPro" id="IPR008567">
    <property type="entry name" value="BKACE"/>
</dbReference>
<keyword evidence="2" id="KW-0808">Transferase</keyword>
<dbReference type="Proteomes" id="UP000711178">
    <property type="component" value="Unassembled WGS sequence"/>
</dbReference>
<keyword evidence="7" id="KW-1185">Reference proteome</keyword>
<organism evidence="6 7">
    <name type="scientific">Chromobacterium subtsugae</name>
    <dbReference type="NCBI Taxonomy" id="251747"/>
    <lineage>
        <taxon>Bacteria</taxon>
        <taxon>Pseudomonadati</taxon>
        <taxon>Pseudomonadota</taxon>
        <taxon>Betaproteobacteria</taxon>
        <taxon>Neisseriales</taxon>
        <taxon>Chromobacteriaceae</taxon>
        <taxon>Chromobacterium</taxon>
    </lineage>
</organism>
<evidence type="ECO:0000313" key="6">
    <source>
        <dbReference type="EMBL" id="MBW8287469.1"/>
    </source>
</evidence>
<evidence type="ECO:0000256" key="2">
    <source>
        <dbReference type="ARBA" id="ARBA00022679"/>
    </source>
</evidence>
<dbReference type="PANTHER" id="PTHR37418">
    <property type="entry name" value="3-KETO-5-AMINOHEXANOATE CLEAVAGE ENZYME-RELATED"/>
    <property type="match status" value="1"/>
</dbReference>
<dbReference type="Pfam" id="PF20913">
    <property type="entry name" value="ObcA_N"/>
    <property type="match status" value="1"/>
</dbReference>
<dbReference type="RefSeq" id="WP_043576240.1">
    <property type="nucleotide sequence ID" value="NZ_CP142381.1"/>
</dbReference>
<gene>
    <name evidence="6" type="ORF">KIF53_07475</name>
</gene>
<accession>A0ABS7FDU7</accession>
<dbReference type="InterPro" id="IPR048877">
    <property type="entry name" value="ObcA_N"/>
</dbReference>
<proteinExistence type="predicted"/>
<name>A0ABS7FDU7_9NEIS</name>
<sequence>MSKAFYITAAPVGAVPKYLDPQEPKFIPGLLLDNLVPNDALPEALQLLKREGWESVAAGGWLLQDGYEQAASREDICALSATQQAQSIKALLAAGWRLDNGVWRPQPSGHAASARRLPRALFDLLPSQALVRQLVQQLTTHGWECDERGDLVWTHPRLSSYLPPEMAAEIEAQSSEAASRFLACGWHASEAGMWQPGKARSPHLPITAERIVAESLHCAREGAAVIHLHTRDLADQAKLTIPGLGAPISAGQQRNQIVLDQYENIVPALRLSAPSVLLNLSTSARGDRAASQSALRRAHLKHYAGYAAPEIASLSPGPVVFQTGGGYDNPNGFLQAQLEHFQHAGVRPEIEVFNHIITENAVTLYRQPLLASGAPVLFMLVAGVDQHRRDPVSGEMDDDSLIDTASRKQIQAFLQQQDTVAAAKLAAECLRPTVKQLRQHFRDCRISLLLPGALHAILVDVAVALDLDGIRVGLEDGLNLIDPQAPGGIRKARSAEQVKALREELERRGHHVMSAEEVRRDLAMPRETARAAQAEAAEA</sequence>
<evidence type="ECO:0000313" key="7">
    <source>
        <dbReference type="Proteomes" id="UP000711178"/>
    </source>
</evidence>
<reference evidence="6 7" key="1">
    <citation type="submission" date="2021-05" db="EMBL/GenBank/DDBJ databases">
        <title>Draft Whole Genome Sequencing Of Biosensor Chromobacterium violaceum Strain CV026 Reveals A Regulatory RNA In Chromobacterium violaceum Phenotype Regulatory Network.</title>
        <authorList>
            <person name="Hong K.W."/>
            <person name="Chan K.G."/>
            <person name="Chang C.-Y."/>
        </authorList>
    </citation>
    <scope>NUCLEOTIDE SEQUENCE [LARGE SCALE GENOMIC DNA]</scope>
    <source>
        <strain evidence="6 7">ATCC 31532</strain>
    </source>
</reference>
<dbReference type="EMBL" id="JAHDTB010000005">
    <property type="protein sequence ID" value="MBW8287469.1"/>
    <property type="molecule type" value="Genomic_DNA"/>
</dbReference>
<evidence type="ECO:0000256" key="4">
    <source>
        <dbReference type="ARBA" id="ARBA00022833"/>
    </source>
</evidence>
<feature type="domain" description="Oxalate Biosynthetic Component A N-terminal" evidence="5">
    <location>
        <begin position="34"/>
        <end position="186"/>
    </location>
</feature>
<evidence type="ECO:0000259" key="5">
    <source>
        <dbReference type="Pfam" id="PF20913"/>
    </source>
</evidence>
<keyword evidence="3" id="KW-0479">Metal-binding</keyword>
<dbReference type="PANTHER" id="PTHR37418:SF2">
    <property type="entry name" value="3-KETO-5-AMINOHEXANOATE CLEAVAGE ENZYME"/>
    <property type="match status" value="1"/>
</dbReference>
<evidence type="ECO:0000256" key="3">
    <source>
        <dbReference type="ARBA" id="ARBA00022723"/>
    </source>
</evidence>
<comment type="cofactor">
    <cofactor evidence="1">
        <name>Zn(2+)</name>
        <dbReference type="ChEBI" id="CHEBI:29105"/>
    </cofactor>
</comment>
<dbReference type="InterPro" id="IPR013785">
    <property type="entry name" value="Aldolase_TIM"/>
</dbReference>
<comment type="caution">
    <text evidence="6">The sequence shown here is derived from an EMBL/GenBank/DDBJ whole genome shotgun (WGS) entry which is preliminary data.</text>
</comment>
<protein>
    <submittedName>
        <fullName evidence="6">3-keto-5-aminohexanoate cleavage protein</fullName>
    </submittedName>
</protein>
<dbReference type="Pfam" id="PF05853">
    <property type="entry name" value="BKACE"/>
    <property type="match status" value="1"/>
</dbReference>
<keyword evidence="4" id="KW-0862">Zinc</keyword>
<dbReference type="Gene3D" id="3.20.20.70">
    <property type="entry name" value="Aldolase class I"/>
    <property type="match status" value="1"/>
</dbReference>
<dbReference type="GeneID" id="89685338"/>